<organism evidence="2 3">
    <name type="scientific">Sphaerisporangium rhizosphaerae</name>
    <dbReference type="NCBI Taxonomy" id="2269375"/>
    <lineage>
        <taxon>Bacteria</taxon>
        <taxon>Bacillati</taxon>
        <taxon>Actinomycetota</taxon>
        <taxon>Actinomycetes</taxon>
        <taxon>Streptosporangiales</taxon>
        <taxon>Streptosporangiaceae</taxon>
        <taxon>Sphaerisporangium</taxon>
    </lineage>
</organism>
<protein>
    <submittedName>
        <fullName evidence="2">Zinc-ribbon domain-containing protein</fullName>
    </submittedName>
</protein>
<accession>A0ABW2PCA8</accession>
<keyword evidence="3" id="KW-1185">Reference proteome</keyword>
<gene>
    <name evidence="2" type="ORF">ACFQSB_27745</name>
</gene>
<evidence type="ECO:0000259" key="1">
    <source>
        <dbReference type="Pfam" id="PF17032"/>
    </source>
</evidence>
<dbReference type="Proteomes" id="UP001596496">
    <property type="component" value="Unassembled WGS sequence"/>
</dbReference>
<sequence length="77" mass="8576">MFILFGLRTTIHPLGTLRSACRVCGTVAAQMLSERVTRFSLFFVPLFRLRTRYAAQCTACGATYGLSRQEATRSAIL</sequence>
<evidence type="ECO:0000313" key="3">
    <source>
        <dbReference type="Proteomes" id="UP001596496"/>
    </source>
</evidence>
<evidence type="ECO:0000313" key="2">
    <source>
        <dbReference type="EMBL" id="MFC7386031.1"/>
    </source>
</evidence>
<feature type="domain" description="Zinc-ribbon 15" evidence="1">
    <location>
        <begin position="20"/>
        <end position="69"/>
    </location>
</feature>
<name>A0ABW2PCA8_9ACTN</name>
<dbReference type="InterPro" id="IPR031493">
    <property type="entry name" value="Zinc_ribbon_15"/>
</dbReference>
<dbReference type="EMBL" id="JBHTCG010000023">
    <property type="protein sequence ID" value="MFC7386031.1"/>
    <property type="molecule type" value="Genomic_DNA"/>
</dbReference>
<comment type="caution">
    <text evidence="2">The sequence shown here is derived from an EMBL/GenBank/DDBJ whole genome shotgun (WGS) entry which is preliminary data.</text>
</comment>
<proteinExistence type="predicted"/>
<reference evidence="3" key="1">
    <citation type="journal article" date="2019" name="Int. J. Syst. Evol. Microbiol.">
        <title>The Global Catalogue of Microorganisms (GCM) 10K type strain sequencing project: providing services to taxonomists for standard genome sequencing and annotation.</title>
        <authorList>
            <consortium name="The Broad Institute Genomics Platform"/>
            <consortium name="The Broad Institute Genome Sequencing Center for Infectious Disease"/>
            <person name="Wu L."/>
            <person name="Ma J."/>
        </authorList>
    </citation>
    <scope>NUCLEOTIDE SEQUENCE [LARGE SCALE GENOMIC DNA]</scope>
    <source>
        <strain evidence="3">CECT 7649</strain>
    </source>
</reference>
<dbReference type="Pfam" id="PF17032">
    <property type="entry name" value="Zn_ribbon_15"/>
    <property type="match status" value="1"/>
</dbReference>
<dbReference type="RefSeq" id="WP_354835572.1">
    <property type="nucleotide sequence ID" value="NZ_JBHTCG010000023.1"/>
</dbReference>